<comment type="caution">
    <text evidence="1">The sequence shown here is derived from an EMBL/GenBank/DDBJ whole genome shotgun (WGS) entry which is preliminary data.</text>
</comment>
<dbReference type="RefSeq" id="XP_028878235.1">
    <property type="nucleotide sequence ID" value="XM_029030466.1"/>
</dbReference>
<dbReference type="GeneID" id="39990246"/>
<dbReference type="AlphaFoldDB" id="A0A1X0NJ02"/>
<evidence type="ECO:0000313" key="1">
    <source>
        <dbReference type="EMBL" id="ORC84169.1"/>
    </source>
</evidence>
<accession>A0A1X0NJ02</accession>
<protein>
    <submittedName>
        <fullName evidence="1">Uncharacterized protein</fullName>
    </submittedName>
</protein>
<name>A0A1X0NJ02_9TRYP</name>
<organism evidence="1 2">
    <name type="scientific">Trypanosoma theileri</name>
    <dbReference type="NCBI Taxonomy" id="67003"/>
    <lineage>
        <taxon>Eukaryota</taxon>
        <taxon>Discoba</taxon>
        <taxon>Euglenozoa</taxon>
        <taxon>Kinetoplastea</taxon>
        <taxon>Metakinetoplastina</taxon>
        <taxon>Trypanosomatida</taxon>
        <taxon>Trypanosomatidae</taxon>
        <taxon>Trypanosoma</taxon>
    </lineage>
</organism>
<evidence type="ECO:0000313" key="2">
    <source>
        <dbReference type="Proteomes" id="UP000192257"/>
    </source>
</evidence>
<reference evidence="1 2" key="1">
    <citation type="submission" date="2017-03" db="EMBL/GenBank/DDBJ databases">
        <title>An alternative strategy for trypanosome survival in the mammalian bloodstream revealed through genome and transcriptome analysis of the ubiquitous bovine parasite Trypanosoma (Megatrypanum) theileri.</title>
        <authorList>
            <person name="Kelly S."/>
            <person name="Ivens A."/>
            <person name="Mott A."/>
            <person name="O'Neill E."/>
            <person name="Emms D."/>
            <person name="Macleod O."/>
            <person name="Voorheis P."/>
            <person name="Matthews J."/>
            <person name="Matthews K."/>
            <person name="Carrington M."/>
        </authorList>
    </citation>
    <scope>NUCLEOTIDE SEQUENCE [LARGE SCALE GENOMIC DNA]</scope>
    <source>
        <strain evidence="1">Edinburgh</strain>
    </source>
</reference>
<proteinExistence type="predicted"/>
<dbReference type="Proteomes" id="UP000192257">
    <property type="component" value="Unassembled WGS sequence"/>
</dbReference>
<gene>
    <name evidence="1" type="ORF">TM35_000481300</name>
</gene>
<dbReference type="VEuPathDB" id="TriTrypDB:TM35_000481300"/>
<dbReference type="OrthoDB" id="251280at2759"/>
<sequence>MHQCSEKNSEMGKVGLEQLRLQLQHMRSCDEGIQVKTTTNSLFPLNNCEYEDEKGKVMQIPSTIGPFKEWSQKRDHCDADVHMLHQLEERLRRQQESGVKRRGELVYAVGKAQSDVEQLQYYSEQSQLDLSKLLQELQELLMDTTNLVESIVHRPEAVIKEVFAGYHNTGHNFVYTRERDARIVSRVNEMQGTLDFIQRKLQQICTRQMPSCDSTASEVLWAKMSSERERADAELLKLKEIFLSFVQETLDKLEQLQRERVEAEEQCTRILS</sequence>
<keyword evidence="2" id="KW-1185">Reference proteome</keyword>
<dbReference type="EMBL" id="NBCO01000048">
    <property type="protein sequence ID" value="ORC84169.1"/>
    <property type="molecule type" value="Genomic_DNA"/>
</dbReference>